<dbReference type="EMBL" id="JAGKQM010000019">
    <property type="protein sequence ID" value="KAH0857643.1"/>
    <property type="molecule type" value="Genomic_DNA"/>
</dbReference>
<organism evidence="1 2">
    <name type="scientific">Brassica napus</name>
    <name type="common">Rape</name>
    <dbReference type="NCBI Taxonomy" id="3708"/>
    <lineage>
        <taxon>Eukaryota</taxon>
        <taxon>Viridiplantae</taxon>
        <taxon>Streptophyta</taxon>
        <taxon>Embryophyta</taxon>
        <taxon>Tracheophyta</taxon>
        <taxon>Spermatophyta</taxon>
        <taxon>Magnoliopsida</taxon>
        <taxon>eudicotyledons</taxon>
        <taxon>Gunneridae</taxon>
        <taxon>Pentapetalae</taxon>
        <taxon>rosids</taxon>
        <taxon>malvids</taxon>
        <taxon>Brassicales</taxon>
        <taxon>Brassicaceae</taxon>
        <taxon>Brassiceae</taxon>
        <taxon>Brassica</taxon>
    </lineage>
</organism>
<dbReference type="PANTHER" id="PTHR46633">
    <property type="entry name" value="TRANSCRIPTION FACTOR MYC/MYB-RELATED"/>
    <property type="match status" value="1"/>
</dbReference>
<reference evidence="1 2" key="1">
    <citation type="submission" date="2021-05" db="EMBL/GenBank/DDBJ databases">
        <title>Genome Assembly of Synthetic Allotetraploid Brassica napus Reveals Homoeologous Exchanges between Subgenomes.</title>
        <authorList>
            <person name="Davis J.T."/>
        </authorList>
    </citation>
    <scope>NUCLEOTIDE SEQUENCE [LARGE SCALE GENOMIC DNA]</scope>
    <source>
        <strain evidence="2">cv. Da-Ae</strain>
        <tissue evidence="1">Seedling</tissue>
    </source>
</reference>
<comment type="caution">
    <text evidence="1">The sequence shown here is derived from an EMBL/GenBank/DDBJ whole genome shotgun (WGS) entry which is preliminary data.</text>
</comment>
<sequence length="65" mass="7140">MASTGEVSSGECSGSGSTAYGHSDYQQYQGLQPELFFKMSHEIYNYGEGYVDRKSGCRSQSQVDL</sequence>
<gene>
    <name evidence="1" type="ORF">HID58_085904</name>
</gene>
<dbReference type="Proteomes" id="UP000824890">
    <property type="component" value="Unassembled WGS sequence"/>
</dbReference>
<accession>A0ABQ7XP33</accession>
<proteinExistence type="predicted"/>
<name>A0ABQ7XP33_BRANA</name>
<evidence type="ECO:0000313" key="2">
    <source>
        <dbReference type="Proteomes" id="UP000824890"/>
    </source>
</evidence>
<keyword evidence="2" id="KW-1185">Reference proteome</keyword>
<protein>
    <submittedName>
        <fullName evidence="1">Uncharacterized protein</fullName>
    </submittedName>
</protein>
<dbReference type="PANTHER" id="PTHR46633:SF3">
    <property type="entry name" value="SERINE_THREONINE-PROTEIN KINASE WNK (WITH NO LYSINE)-LIKE PROTEIN"/>
    <property type="match status" value="1"/>
</dbReference>
<evidence type="ECO:0000313" key="1">
    <source>
        <dbReference type="EMBL" id="KAH0857643.1"/>
    </source>
</evidence>